<dbReference type="EMBL" id="CP024785">
    <property type="protein sequence ID" value="AUB42220.1"/>
    <property type="molecule type" value="Genomic_DNA"/>
</dbReference>
<reference evidence="1 2" key="1">
    <citation type="submission" date="2017-11" db="EMBL/GenBank/DDBJ databases">
        <title>Complete genome of a free-living desiccation-tolerant cyanobacterium and its photosynthetic adaptation to extreme terrestrial habitat.</title>
        <authorList>
            <person name="Shang J."/>
        </authorList>
    </citation>
    <scope>NUCLEOTIDE SEQUENCE [LARGE SCALE GENOMIC DNA]</scope>
    <source>
        <strain evidence="1 2">CCNUN1</strain>
    </source>
</reference>
<dbReference type="AlphaFoldDB" id="A0A2K8T3M3"/>
<evidence type="ECO:0000313" key="2">
    <source>
        <dbReference type="Proteomes" id="UP000232003"/>
    </source>
</evidence>
<accession>A0A2K8T3M3</accession>
<proteinExistence type="predicted"/>
<dbReference type="KEGG" id="nfl:COO91_08332"/>
<keyword evidence="2" id="KW-1185">Reference proteome</keyword>
<sequence>MKKPILSGLLLFCIFAENFSVIAEQQESAYKTKECTRKGITRISHKREKILELARFRII</sequence>
<gene>
    <name evidence="1" type="ORF">COO91_08332</name>
</gene>
<protein>
    <submittedName>
        <fullName evidence="1">Uncharacterized protein</fullName>
    </submittedName>
</protein>
<name>A0A2K8T3M3_9NOSO</name>
<evidence type="ECO:0000313" key="1">
    <source>
        <dbReference type="EMBL" id="AUB42220.1"/>
    </source>
</evidence>
<organism evidence="1 2">
    <name type="scientific">Nostoc flagelliforme CCNUN1</name>
    <dbReference type="NCBI Taxonomy" id="2038116"/>
    <lineage>
        <taxon>Bacteria</taxon>
        <taxon>Bacillati</taxon>
        <taxon>Cyanobacteriota</taxon>
        <taxon>Cyanophyceae</taxon>
        <taxon>Nostocales</taxon>
        <taxon>Nostocaceae</taxon>
        <taxon>Nostoc</taxon>
    </lineage>
</organism>
<dbReference type="Proteomes" id="UP000232003">
    <property type="component" value="Chromosome"/>
</dbReference>